<protein>
    <submittedName>
        <fullName evidence="1">Uncharacterized protein</fullName>
    </submittedName>
</protein>
<evidence type="ECO:0000313" key="1">
    <source>
        <dbReference type="EMBL" id="GGM48441.1"/>
    </source>
</evidence>
<gene>
    <name evidence="1" type="ORF">GCM10012275_19260</name>
</gene>
<proteinExistence type="predicted"/>
<name>A0A8J3CCQ4_9PSEU</name>
<evidence type="ECO:0000313" key="2">
    <source>
        <dbReference type="Proteomes" id="UP000637578"/>
    </source>
</evidence>
<reference evidence="1" key="2">
    <citation type="submission" date="2020-09" db="EMBL/GenBank/DDBJ databases">
        <authorList>
            <person name="Sun Q."/>
            <person name="Zhou Y."/>
        </authorList>
    </citation>
    <scope>NUCLEOTIDE SEQUENCE</scope>
    <source>
        <strain evidence="1">CGMCC 4.5737</strain>
    </source>
</reference>
<comment type="caution">
    <text evidence="1">The sequence shown here is derived from an EMBL/GenBank/DDBJ whole genome shotgun (WGS) entry which is preliminary data.</text>
</comment>
<sequence length="138" mass="15187">MAGLGDGLGFRVYVDGAKRVARAARRLGDKGLQRALRRAHRATANVVVPVARQQAPKRSGRLARSVRAASSTAGAVVSAGRGGRSAVPYAGPIHFGWRKRGIRANRFLYRAAARTKRRYTEVYETEMREVARRAFDTH</sequence>
<keyword evidence="2" id="KW-1185">Reference proteome</keyword>
<dbReference type="EMBL" id="BMMK01000006">
    <property type="protein sequence ID" value="GGM48441.1"/>
    <property type="molecule type" value="Genomic_DNA"/>
</dbReference>
<accession>A0A8J3CCQ4</accession>
<dbReference type="AlphaFoldDB" id="A0A8J3CCQ4"/>
<reference evidence="1" key="1">
    <citation type="journal article" date="2014" name="Int. J. Syst. Evol. Microbiol.">
        <title>Complete genome sequence of Corynebacterium casei LMG S-19264T (=DSM 44701T), isolated from a smear-ripened cheese.</title>
        <authorList>
            <consortium name="US DOE Joint Genome Institute (JGI-PGF)"/>
            <person name="Walter F."/>
            <person name="Albersmeier A."/>
            <person name="Kalinowski J."/>
            <person name="Ruckert C."/>
        </authorList>
    </citation>
    <scope>NUCLEOTIDE SEQUENCE</scope>
    <source>
        <strain evidence="1">CGMCC 4.5737</strain>
    </source>
</reference>
<dbReference type="Proteomes" id="UP000637578">
    <property type="component" value="Unassembled WGS sequence"/>
</dbReference>
<organism evidence="1 2">
    <name type="scientific">Longimycelium tulufanense</name>
    <dbReference type="NCBI Taxonomy" id="907463"/>
    <lineage>
        <taxon>Bacteria</taxon>
        <taxon>Bacillati</taxon>
        <taxon>Actinomycetota</taxon>
        <taxon>Actinomycetes</taxon>
        <taxon>Pseudonocardiales</taxon>
        <taxon>Pseudonocardiaceae</taxon>
        <taxon>Longimycelium</taxon>
    </lineage>
</organism>
<dbReference type="RefSeq" id="WP_189056057.1">
    <property type="nucleotide sequence ID" value="NZ_BMMK01000006.1"/>
</dbReference>